<sequence length="569" mass="58957">MTTDTPAFRTRLAALLPGPKDLRDARRAPLTDLLAGVTVAVVALPLALAFGVASGLGAAAGLTTAVIAGIVAAVFGGSNLQVSGPTGAMTVVLLPIIAQHGAGGVLMVGVMAGLVLVVVAFTGAGRYVQMLPASLLEGFTAGIAVVIALQQVPSLLGVEVPVHEQVLATAWDALMRWIASPTWIEPAMALGTAVAILTLNRLRRGLPWPLLLVVVLTALSWMLGLQTARIGALPAGLPAPSGDFLDWGVLGSLVPSAVAVAALGALESLLSASVADGMTVGEQHDPDRELFGQGLANIVVPFFGGVPATAAIARTAVNVRAGARSRTAAVTHSLVLLVVVLVAGAVVGEIPLAVLAGVLLATCVGMVSMPTVRATVRATRGDAWVFLATFVTTVAIDVITAVIVGFALASLLTLKAVSDSAQVRRQHLDDDGVARELPTASAADFERERELQRERIVPYRLEGPLFFGVARRFLVDLTAIDQTRVVILRMGHLSAVDATGAQAIGEAVAELRERGIVVMLSAVRPGHERALRQVPGLRRLWDDGRVFDTTPEAIAAAQRLVREEAEPGA</sequence>
<dbReference type="SUPFAM" id="SSF52091">
    <property type="entry name" value="SpoIIaa-like"/>
    <property type="match status" value="1"/>
</dbReference>
<feature type="transmembrane region" description="Helical" evidence="5">
    <location>
        <begin position="353"/>
        <end position="372"/>
    </location>
</feature>
<dbReference type="RefSeq" id="WP_158035227.1">
    <property type="nucleotide sequence ID" value="NZ_BAAAZV010000007.1"/>
</dbReference>
<reference evidence="7 8" key="1">
    <citation type="submission" date="2019-09" db="EMBL/GenBank/DDBJ databases">
        <title>Phylogeny of genus Pseudoclavibacter and closely related genus.</title>
        <authorList>
            <person name="Li Y."/>
        </authorList>
    </citation>
    <scope>NUCLEOTIDE SEQUENCE [LARGE SCALE GENOMIC DNA]</scope>
    <source>
        <strain evidence="7 8">JCM 16921</strain>
    </source>
</reference>
<name>A0A7C8BS47_9MICO</name>
<feature type="domain" description="STAS" evidence="6">
    <location>
        <begin position="446"/>
        <end position="557"/>
    </location>
</feature>
<evidence type="ECO:0000256" key="2">
    <source>
        <dbReference type="ARBA" id="ARBA00022692"/>
    </source>
</evidence>
<keyword evidence="2 5" id="KW-0812">Transmembrane</keyword>
<feature type="transmembrane region" description="Helical" evidence="5">
    <location>
        <begin position="178"/>
        <end position="199"/>
    </location>
</feature>
<dbReference type="CDD" id="cd07042">
    <property type="entry name" value="STAS_SulP_like_sulfate_transporter"/>
    <property type="match status" value="1"/>
</dbReference>
<dbReference type="PANTHER" id="PTHR11814">
    <property type="entry name" value="SULFATE TRANSPORTER"/>
    <property type="match status" value="1"/>
</dbReference>
<evidence type="ECO:0000256" key="5">
    <source>
        <dbReference type="SAM" id="Phobius"/>
    </source>
</evidence>
<feature type="transmembrane region" description="Helical" evidence="5">
    <location>
        <begin position="328"/>
        <end position="347"/>
    </location>
</feature>
<dbReference type="InterPro" id="IPR036513">
    <property type="entry name" value="STAS_dom_sf"/>
</dbReference>
<dbReference type="Proteomes" id="UP000481339">
    <property type="component" value="Unassembled WGS sequence"/>
</dbReference>
<dbReference type="OrthoDB" id="9771198at2"/>
<proteinExistence type="predicted"/>
<feature type="transmembrane region" description="Helical" evidence="5">
    <location>
        <begin position="135"/>
        <end position="158"/>
    </location>
</feature>
<keyword evidence="8" id="KW-1185">Reference proteome</keyword>
<feature type="transmembrane region" description="Helical" evidence="5">
    <location>
        <begin position="104"/>
        <end position="123"/>
    </location>
</feature>
<organism evidence="7 8">
    <name type="scientific">Pseudoclavibacter caeni</name>
    <dbReference type="NCBI Taxonomy" id="908846"/>
    <lineage>
        <taxon>Bacteria</taxon>
        <taxon>Bacillati</taxon>
        <taxon>Actinomycetota</taxon>
        <taxon>Actinomycetes</taxon>
        <taxon>Micrococcales</taxon>
        <taxon>Microbacteriaceae</taxon>
        <taxon>Pseudoclavibacter</taxon>
    </lineage>
</organism>
<evidence type="ECO:0000259" key="6">
    <source>
        <dbReference type="PROSITE" id="PS50801"/>
    </source>
</evidence>
<dbReference type="InterPro" id="IPR001902">
    <property type="entry name" value="SLC26A/SulP_fam"/>
</dbReference>
<feature type="transmembrane region" description="Helical" evidence="5">
    <location>
        <begin position="206"/>
        <end position="224"/>
    </location>
</feature>
<keyword evidence="4 5" id="KW-0472">Membrane</keyword>
<protein>
    <submittedName>
        <fullName evidence="7">SulP family inorganic anion transporter</fullName>
    </submittedName>
</protein>
<feature type="transmembrane region" description="Helical" evidence="5">
    <location>
        <begin position="244"/>
        <end position="266"/>
    </location>
</feature>
<evidence type="ECO:0000256" key="4">
    <source>
        <dbReference type="ARBA" id="ARBA00023136"/>
    </source>
</evidence>
<evidence type="ECO:0000256" key="1">
    <source>
        <dbReference type="ARBA" id="ARBA00004141"/>
    </source>
</evidence>
<accession>A0A7C8BS47</accession>
<feature type="transmembrane region" description="Helical" evidence="5">
    <location>
        <begin position="56"/>
        <end position="75"/>
    </location>
</feature>
<comment type="caution">
    <text evidence="7">The sequence shown here is derived from an EMBL/GenBank/DDBJ whole genome shotgun (WGS) entry which is preliminary data.</text>
</comment>
<dbReference type="GO" id="GO:0016020">
    <property type="term" value="C:membrane"/>
    <property type="evidence" value="ECO:0007669"/>
    <property type="project" value="UniProtKB-SubCell"/>
</dbReference>
<evidence type="ECO:0000313" key="8">
    <source>
        <dbReference type="Proteomes" id="UP000481339"/>
    </source>
</evidence>
<feature type="transmembrane region" description="Helical" evidence="5">
    <location>
        <begin position="30"/>
        <end position="50"/>
    </location>
</feature>
<dbReference type="InterPro" id="IPR002645">
    <property type="entry name" value="STAS_dom"/>
</dbReference>
<evidence type="ECO:0000256" key="3">
    <source>
        <dbReference type="ARBA" id="ARBA00022989"/>
    </source>
</evidence>
<evidence type="ECO:0000313" key="7">
    <source>
        <dbReference type="EMBL" id="KAB1633448.1"/>
    </source>
</evidence>
<dbReference type="InterPro" id="IPR011547">
    <property type="entry name" value="SLC26A/SulP_dom"/>
</dbReference>
<dbReference type="Gene3D" id="3.30.750.24">
    <property type="entry name" value="STAS domain"/>
    <property type="match status" value="1"/>
</dbReference>
<dbReference type="AlphaFoldDB" id="A0A7C8BS47"/>
<keyword evidence="3 5" id="KW-1133">Transmembrane helix</keyword>
<gene>
    <name evidence="7" type="ORF">F8O02_00435</name>
</gene>
<dbReference type="GO" id="GO:0055085">
    <property type="term" value="P:transmembrane transport"/>
    <property type="evidence" value="ECO:0007669"/>
    <property type="project" value="InterPro"/>
</dbReference>
<dbReference type="Pfam" id="PF01740">
    <property type="entry name" value="STAS"/>
    <property type="match status" value="1"/>
</dbReference>
<dbReference type="EMBL" id="WBKA01000001">
    <property type="protein sequence ID" value="KAB1633448.1"/>
    <property type="molecule type" value="Genomic_DNA"/>
</dbReference>
<feature type="transmembrane region" description="Helical" evidence="5">
    <location>
        <begin position="384"/>
        <end position="412"/>
    </location>
</feature>
<comment type="subcellular location">
    <subcellularLocation>
        <location evidence="1">Membrane</location>
        <topology evidence="1">Multi-pass membrane protein</topology>
    </subcellularLocation>
</comment>
<dbReference type="Pfam" id="PF00916">
    <property type="entry name" value="Sulfate_transp"/>
    <property type="match status" value="1"/>
</dbReference>
<dbReference type="PROSITE" id="PS50801">
    <property type="entry name" value="STAS"/>
    <property type="match status" value="1"/>
</dbReference>